<feature type="compositionally biased region" description="Basic residues" evidence="1">
    <location>
        <begin position="436"/>
        <end position="446"/>
    </location>
</feature>
<feature type="region of interest" description="Disordered" evidence="1">
    <location>
        <begin position="91"/>
        <end position="118"/>
    </location>
</feature>
<gene>
    <name evidence="2" type="ORF">OAUR00152_LOCUS1372</name>
</gene>
<accession>A0A7S4HLA1</accession>
<evidence type="ECO:0000313" key="2">
    <source>
        <dbReference type="EMBL" id="CAE2202693.1"/>
    </source>
</evidence>
<feature type="compositionally biased region" description="Low complexity" evidence="1">
    <location>
        <begin position="400"/>
        <end position="420"/>
    </location>
</feature>
<reference evidence="2" key="1">
    <citation type="submission" date="2021-01" db="EMBL/GenBank/DDBJ databases">
        <authorList>
            <person name="Corre E."/>
            <person name="Pelletier E."/>
            <person name="Niang G."/>
            <person name="Scheremetjew M."/>
            <person name="Finn R."/>
            <person name="Kale V."/>
            <person name="Holt S."/>
            <person name="Cochrane G."/>
            <person name="Meng A."/>
            <person name="Brown T."/>
            <person name="Cohen L."/>
        </authorList>
    </citation>
    <scope>NUCLEOTIDE SEQUENCE</scope>
    <source>
        <strain evidence="2">Isolate 1302-5</strain>
    </source>
</reference>
<dbReference type="AlphaFoldDB" id="A0A7S4HLA1"/>
<protein>
    <submittedName>
        <fullName evidence="2">Uncharacterized protein</fullName>
    </submittedName>
</protein>
<sequence>MNIGGALNVNMIDETATGLLHLRESQRICSTADGCFSSGASSAIDVNRAPSAMMVRKVRKRPLSVTFAPSRDGVPRYRLFPDQKIDSDAYSDCSESFGAPPQDLGSTSDWEDASMEDGGDRTWGGTCVTILGLGSPNYINMDDPLERSLIWYSPEDIESFKSSARTLAGWIKRSEAQRSKDRDSCQGEAELLGLLRGYRERFDRRSGGADLGEGLIRLGILPAELAHLDPIDVAEHRGLEFRVSFERQRNRFIALRAVVTYLGRLHRESEKRGEVLTEYPVGKISYVSNKVTRWARDLARKEGLDDFRQAYPHIVPKEEVLRQAALADIGESSTHQFPLKLKKRKCHENSSDDLSSMLSCEMSLSGTSTSDEVSLSSMRSNTSIQSSYIKVKPFFEAVVEEQATSEQDQEEQQQSQAQQEQPKRRRRRGPSFTKAFGKKKSSSKMT</sequence>
<feature type="region of interest" description="Disordered" evidence="1">
    <location>
        <begin position="400"/>
        <end position="446"/>
    </location>
</feature>
<name>A0A7S4HLA1_9STRA</name>
<dbReference type="EMBL" id="HBKQ01002048">
    <property type="protein sequence ID" value="CAE2202693.1"/>
    <property type="molecule type" value="Transcribed_RNA"/>
</dbReference>
<evidence type="ECO:0000256" key="1">
    <source>
        <dbReference type="SAM" id="MobiDB-lite"/>
    </source>
</evidence>
<organism evidence="2">
    <name type="scientific">Odontella aurita</name>
    <dbReference type="NCBI Taxonomy" id="265563"/>
    <lineage>
        <taxon>Eukaryota</taxon>
        <taxon>Sar</taxon>
        <taxon>Stramenopiles</taxon>
        <taxon>Ochrophyta</taxon>
        <taxon>Bacillariophyta</taxon>
        <taxon>Mediophyceae</taxon>
        <taxon>Biddulphiophycidae</taxon>
        <taxon>Eupodiscales</taxon>
        <taxon>Odontellaceae</taxon>
        <taxon>Odontella</taxon>
    </lineage>
</organism>
<proteinExistence type="predicted"/>